<sequence length="885" mass="101748">MIDEHMTIRFEMFLERVNAITGEREWVVAEENYDMAQELARSRFADMIHDYDRNENYKRGLETVISEKKKTQEKVHVLDIGTGTGLLSMLAVEAGADKVTALEAFAPMADCAKKIIARNGFDDKITVISERSTDVTDIGGEAADVIVAEVFDTELIGEGALRTFKEALLNLAKPGCRVVPSRGNVYVNPVSSRFLKSFNRIPVLNNEDDIPLGNCPGTSAVFDVQLSALETKDFIALTEPIIAFEFDFENADKIIYEESFRRLAIATESGTIDAILMWWDLDMDGTNENFIDMAPRWANPKYAFRDHWMQAVYYLPRKYELVKGEQFELNCMHDEFSIWFDVNQTQPIERMYCSCTLHNITCRQTIFHINEMLNDMRFVNQVKKLSAQKSVVTLGEGSFLPLLVAKFARKVVLVESNPHFREIFTKYKSYYKLHHLSIVESIDDIADKPDVVLAEPFYMSAMNPWQNLRFLFDVRNIKEKFGDDLPVEPHIGKLKGMCEKFEDLQFIAADVNTICGFDLSYFDEISTKARQATDAIVDEQPLWEYFGVSCDDQFDILMFNVHSPIADAVCEMDIELKKANCIPMWMEWKFGEITVSTGVTNKVNKNESPIWNKGYKQGVYFLTSEQLTKKPQSDQQKKETAEAAEKAARAGFVNKLFVKVGQKVGIVEWTKLEPQFESNLIKLITYHKILYNIVDMCELQIQTDLNVLKMQKIEHPKDESPWELLGGWFHYMAIQQFDGFNAKILDKYSYACGKIATKERIAQRRSRGQLIRKMRAYTSTESEKLNENFELVKSLLHGIDETRHHLKSASTNKEVRERGEAYRKMILAFNDKANELQGCIDEVSSVVKLHQMEFVKFAREMMTLNNVIESNLNETRLRILTGNRK</sequence>
<gene>
    <name evidence="6" type="ORF">CBOVIS_LOCUS9973</name>
</gene>
<evidence type="ECO:0000313" key="6">
    <source>
        <dbReference type="EMBL" id="CAB3408158.1"/>
    </source>
</evidence>
<dbReference type="PANTHER" id="PTHR11006">
    <property type="entry name" value="PROTEIN ARGININE N-METHYLTRANSFERASE"/>
    <property type="match status" value="1"/>
</dbReference>
<comment type="caution">
    <text evidence="6">The sequence shown here is derived from an EMBL/GenBank/DDBJ whole genome shotgun (WGS) entry which is preliminary data.</text>
</comment>
<evidence type="ECO:0000256" key="4">
    <source>
        <dbReference type="PROSITE-ProRule" id="PRU01015"/>
    </source>
</evidence>
<keyword evidence="2 4" id="KW-0808">Transferase</keyword>
<dbReference type="GO" id="GO:0042054">
    <property type="term" value="F:histone methyltransferase activity"/>
    <property type="evidence" value="ECO:0007669"/>
    <property type="project" value="TreeGrafter"/>
</dbReference>
<dbReference type="FunFam" id="3.40.50.150:FF:000071">
    <property type="entry name" value="Protein arginine N-methyltransferase 7"/>
    <property type="match status" value="1"/>
</dbReference>
<dbReference type="OrthoDB" id="412876at2759"/>
<dbReference type="GO" id="GO:0005737">
    <property type="term" value="C:cytoplasm"/>
    <property type="evidence" value="ECO:0007669"/>
    <property type="project" value="InterPro"/>
</dbReference>
<dbReference type="Proteomes" id="UP000494206">
    <property type="component" value="Unassembled WGS sequence"/>
</dbReference>
<dbReference type="SMART" id="SM00721">
    <property type="entry name" value="BAR"/>
    <property type="match status" value="1"/>
</dbReference>
<evidence type="ECO:0000256" key="3">
    <source>
        <dbReference type="ARBA" id="ARBA00022691"/>
    </source>
</evidence>
<dbReference type="GO" id="GO:0016274">
    <property type="term" value="F:protein-arginine N-methyltransferase activity"/>
    <property type="evidence" value="ECO:0007669"/>
    <property type="project" value="InterPro"/>
</dbReference>
<keyword evidence="7" id="KW-1185">Reference proteome</keyword>
<dbReference type="PROSITE" id="PS51678">
    <property type="entry name" value="SAM_MT_PRMT"/>
    <property type="match status" value="1"/>
</dbReference>
<organism evidence="6 7">
    <name type="scientific">Caenorhabditis bovis</name>
    <dbReference type="NCBI Taxonomy" id="2654633"/>
    <lineage>
        <taxon>Eukaryota</taxon>
        <taxon>Metazoa</taxon>
        <taxon>Ecdysozoa</taxon>
        <taxon>Nematoda</taxon>
        <taxon>Chromadorea</taxon>
        <taxon>Rhabditida</taxon>
        <taxon>Rhabditina</taxon>
        <taxon>Rhabditomorpha</taxon>
        <taxon>Rhabditoidea</taxon>
        <taxon>Rhabditidae</taxon>
        <taxon>Peloderinae</taxon>
        <taxon>Caenorhabditis</taxon>
    </lineage>
</organism>
<protein>
    <recommendedName>
        <fullName evidence="5">BAR domain-containing protein</fullName>
    </recommendedName>
</protein>
<dbReference type="Gene3D" id="2.70.160.11">
    <property type="entry name" value="Hnrnp arginine n-methyltransferase1"/>
    <property type="match status" value="2"/>
</dbReference>
<dbReference type="GO" id="GO:0032259">
    <property type="term" value="P:methylation"/>
    <property type="evidence" value="ECO:0007669"/>
    <property type="project" value="UniProtKB-KW"/>
</dbReference>
<keyword evidence="1 4" id="KW-0489">Methyltransferase</keyword>
<dbReference type="CDD" id="cd02440">
    <property type="entry name" value="AdoMet_MTases"/>
    <property type="match status" value="1"/>
</dbReference>
<proteinExistence type="predicted"/>
<dbReference type="AlphaFoldDB" id="A0A8S1F2D4"/>
<reference evidence="6 7" key="1">
    <citation type="submission" date="2020-04" db="EMBL/GenBank/DDBJ databases">
        <authorList>
            <person name="Laetsch R D."/>
            <person name="Stevens L."/>
            <person name="Kumar S."/>
            <person name="Blaxter L. M."/>
        </authorList>
    </citation>
    <scope>NUCLEOTIDE SEQUENCE [LARGE SCALE GENOMIC DNA]</scope>
</reference>
<dbReference type="Pfam" id="PF03114">
    <property type="entry name" value="BAR"/>
    <property type="match status" value="1"/>
</dbReference>
<dbReference type="Pfam" id="PF22528">
    <property type="entry name" value="PRMT_C"/>
    <property type="match status" value="1"/>
</dbReference>
<dbReference type="InterPro" id="IPR004148">
    <property type="entry name" value="BAR_dom"/>
</dbReference>
<dbReference type="InterPro" id="IPR055135">
    <property type="entry name" value="PRMT_dom"/>
</dbReference>
<dbReference type="InterPro" id="IPR025799">
    <property type="entry name" value="Arg_MeTrfase"/>
</dbReference>
<accession>A0A8S1F2D4</accession>
<evidence type="ECO:0000313" key="7">
    <source>
        <dbReference type="Proteomes" id="UP000494206"/>
    </source>
</evidence>
<dbReference type="EMBL" id="CADEPM010000007">
    <property type="protein sequence ID" value="CAB3408158.1"/>
    <property type="molecule type" value="Genomic_DNA"/>
</dbReference>
<dbReference type="Pfam" id="PF06325">
    <property type="entry name" value="PrmA"/>
    <property type="match status" value="1"/>
</dbReference>
<dbReference type="SUPFAM" id="SSF53335">
    <property type="entry name" value="S-adenosyl-L-methionine-dependent methyltransferases"/>
    <property type="match status" value="1"/>
</dbReference>
<feature type="domain" description="BAR" evidence="5">
    <location>
        <begin position="646"/>
        <end position="874"/>
    </location>
</feature>
<dbReference type="InterPro" id="IPR029063">
    <property type="entry name" value="SAM-dependent_MTases_sf"/>
</dbReference>
<evidence type="ECO:0000256" key="1">
    <source>
        <dbReference type="ARBA" id="ARBA00022603"/>
    </source>
</evidence>
<evidence type="ECO:0000256" key="2">
    <source>
        <dbReference type="ARBA" id="ARBA00022679"/>
    </source>
</evidence>
<dbReference type="PANTHER" id="PTHR11006:SF4">
    <property type="entry name" value="PROTEIN ARGININE N-METHYLTRANSFERASE 7"/>
    <property type="match status" value="1"/>
</dbReference>
<evidence type="ECO:0000259" key="5">
    <source>
        <dbReference type="SMART" id="SM00721"/>
    </source>
</evidence>
<dbReference type="Gene3D" id="3.40.50.150">
    <property type="entry name" value="Vaccinia Virus protein VP39"/>
    <property type="match status" value="2"/>
</dbReference>
<name>A0A8S1F2D4_9PELO</name>
<keyword evidence="3 4" id="KW-0949">S-adenosyl-L-methionine</keyword>